<keyword evidence="2" id="KW-1185">Reference proteome</keyword>
<sequence length="40" mass="4590">MGIEKYERVEGNLKGDILDKSTDVSYKDARYLNTSRTCYG</sequence>
<proteinExistence type="predicted"/>
<reference evidence="1 2" key="1">
    <citation type="submission" date="2016-11" db="EMBL/GenBank/DDBJ databases">
        <authorList>
            <person name="Manzoor S."/>
        </authorList>
    </citation>
    <scope>NUCLEOTIDE SEQUENCE [LARGE SCALE GENOMIC DNA]</scope>
    <source>
        <strain evidence="1">Clostridium ultunense strain Esp</strain>
    </source>
</reference>
<organism evidence="1 2">
    <name type="scientific">[Clostridium] ultunense Esp</name>
    <dbReference type="NCBI Taxonomy" id="1288971"/>
    <lineage>
        <taxon>Bacteria</taxon>
        <taxon>Bacillati</taxon>
        <taxon>Bacillota</taxon>
        <taxon>Tissierellia</taxon>
        <taxon>Tissierellales</taxon>
        <taxon>Tepidimicrobiaceae</taxon>
        <taxon>Schnuerera</taxon>
    </lineage>
</organism>
<dbReference type="AlphaFoldDB" id="A0A1M4PP13"/>
<dbReference type="Proteomes" id="UP000245423">
    <property type="component" value="Chromosome 1"/>
</dbReference>
<protein>
    <submittedName>
        <fullName evidence="1">Uncharacterized protein</fullName>
    </submittedName>
</protein>
<accession>A0A1M4PP13</accession>
<evidence type="ECO:0000313" key="1">
    <source>
        <dbReference type="EMBL" id="SHD77219.1"/>
    </source>
</evidence>
<dbReference type="EMBL" id="LT669839">
    <property type="protein sequence ID" value="SHD77219.1"/>
    <property type="molecule type" value="Genomic_DNA"/>
</dbReference>
<gene>
    <name evidence="1" type="ORF">CUESP1_1859</name>
</gene>
<evidence type="ECO:0000313" key="2">
    <source>
        <dbReference type="Proteomes" id="UP000245423"/>
    </source>
</evidence>
<name>A0A1M4PP13_9FIRM</name>